<dbReference type="Proteomes" id="UP000708208">
    <property type="component" value="Unassembled WGS sequence"/>
</dbReference>
<feature type="non-terminal residue" evidence="1">
    <location>
        <position position="123"/>
    </location>
</feature>
<sequence>MEENSREIKLPEKPEDISLEWLNLVLNPHQIQVEEFTWAGDANHGRGYLSSLNRVHLRVRKNSLDLIQDMSIILKTVPTEPQIRAYTLAKGFCRNELQMYTQVLPAVKEFLDERGVSERNRFS</sequence>
<dbReference type="InterPro" id="IPR004119">
    <property type="entry name" value="EcKL"/>
</dbReference>
<protein>
    <submittedName>
        <fullName evidence="1">Uncharacterized protein</fullName>
    </submittedName>
</protein>
<accession>A0A8J2LC14</accession>
<reference evidence="1" key="1">
    <citation type="submission" date="2021-06" db="EMBL/GenBank/DDBJ databases">
        <authorList>
            <person name="Hodson N. C."/>
            <person name="Mongue J. A."/>
            <person name="Jaron S. K."/>
        </authorList>
    </citation>
    <scope>NUCLEOTIDE SEQUENCE</scope>
</reference>
<dbReference type="AlphaFoldDB" id="A0A8J2LC14"/>
<keyword evidence="2" id="KW-1185">Reference proteome</keyword>
<gene>
    <name evidence="1" type="ORF">AFUS01_LOCUS29996</name>
</gene>
<dbReference type="OrthoDB" id="5396515at2759"/>
<evidence type="ECO:0000313" key="2">
    <source>
        <dbReference type="Proteomes" id="UP000708208"/>
    </source>
</evidence>
<dbReference type="EMBL" id="CAJVCH010452803">
    <property type="protein sequence ID" value="CAG7819558.1"/>
    <property type="molecule type" value="Genomic_DNA"/>
</dbReference>
<evidence type="ECO:0000313" key="1">
    <source>
        <dbReference type="EMBL" id="CAG7819558.1"/>
    </source>
</evidence>
<organism evidence="1 2">
    <name type="scientific">Allacma fusca</name>
    <dbReference type="NCBI Taxonomy" id="39272"/>
    <lineage>
        <taxon>Eukaryota</taxon>
        <taxon>Metazoa</taxon>
        <taxon>Ecdysozoa</taxon>
        <taxon>Arthropoda</taxon>
        <taxon>Hexapoda</taxon>
        <taxon>Collembola</taxon>
        <taxon>Symphypleona</taxon>
        <taxon>Sminthuridae</taxon>
        <taxon>Allacma</taxon>
    </lineage>
</organism>
<proteinExistence type="predicted"/>
<name>A0A8J2LC14_9HEXA</name>
<comment type="caution">
    <text evidence="1">The sequence shown here is derived from an EMBL/GenBank/DDBJ whole genome shotgun (WGS) entry which is preliminary data.</text>
</comment>
<dbReference type="Pfam" id="PF02958">
    <property type="entry name" value="EcKL"/>
    <property type="match status" value="1"/>
</dbReference>